<dbReference type="RefSeq" id="WP_322497406.1">
    <property type="nucleotide sequence ID" value="NZ_JARGYT010000009.1"/>
</dbReference>
<dbReference type="InterPro" id="IPR020546">
    <property type="entry name" value="ATP_synth_F1_dsu/esu_N"/>
</dbReference>
<keyword evidence="4" id="KW-1185">Reference proteome</keyword>
<proteinExistence type="predicted"/>
<dbReference type="SUPFAM" id="SSF51344">
    <property type="entry name" value="Epsilon subunit of F1F0-ATP synthase N-terminal domain"/>
    <property type="match status" value="1"/>
</dbReference>
<dbReference type="Proteomes" id="UP001293791">
    <property type="component" value="Unassembled WGS sequence"/>
</dbReference>
<dbReference type="Pfam" id="PF02823">
    <property type="entry name" value="ATP-synt_DE_N"/>
    <property type="match status" value="1"/>
</dbReference>
<evidence type="ECO:0000313" key="4">
    <source>
        <dbReference type="Proteomes" id="UP001293791"/>
    </source>
</evidence>
<dbReference type="InterPro" id="IPR036771">
    <property type="entry name" value="ATPsynth_dsu/esu_N"/>
</dbReference>
<keyword evidence="1" id="KW-0139">CF(1)</keyword>
<evidence type="ECO:0000313" key="3">
    <source>
        <dbReference type="EMBL" id="MDZ5761909.1"/>
    </source>
</evidence>
<evidence type="ECO:0000256" key="1">
    <source>
        <dbReference type="ARBA" id="ARBA00023196"/>
    </source>
</evidence>
<name>A0ABU5L709_9RICK</name>
<sequence length="87" mass="9376">MQIKVNIVSPGNVLYEGNVALLVLPGKEGELGIMHMHENAIIQLTNGRIRIFATAQNLNNTEPDYALDIVSGYAHVTGMACSVIVNV</sequence>
<keyword evidence="1" id="KW-0066">ATP synthesis</keyword>
<organism evidence="3 4">
    <name type="scientific">Candidatus Cyrtobacter comes</name>
    <dbReference type="NCBI Taxonomy" id="675776"/>
    <lineage>
        <taxon>Bacteria</taxon>
        <taxon>Pseudomonadati</taxon>
        <taxon>Pseudomonadota</taxon>
        <taxon>Alphaproteobacteria</taxon>
        <taxon>Rickettsiales</taxon>
        <taxon>Candidatus Midichloriaceae</taxon>
        <taxon>Candidatus Cyrtobacter</taxon>
    </lineage>
</organism>
<reference evidence="3 4" key="1">
    <citation type="submission" date="2023-02" db="EMBL/GenBank/DDBJ databases">
        <title>Host association and intracellularity evolved multiple times independently in the Rickettsiales.</title>
        <authorList>
            <person name="Castelli M."/>
            <person name="Nardi T."/>
            <person name="Gammuto L."/>
            <person name="Bellinzona G."/>
            <person name="Sabaneyeva E."/>
            <person name="Potekhin A."/>
            <person name="Serra V."/>
            <person name="Petroni G."/>
            <person name="Sassera D."/>
        </authorList>
    </citation>
    <scope>NUCLEOTIDE SEQUENCE [LARGE SCALE GENOMIC DNA]</scope>
    <source>
        <strain evidence="3 4">BOD18</strain>
    </source>
</reference>
<evidence type="ECO:0000259" key="2">
    <source>
        <dbReference type="Pfam" id="PF02823"/>
    </source>
</evidence>
<protein>
    <submittedName>
        <fullName evidence="3">ATP synthase epsilon chain</fullName>
    </submittedName>
</protein>
<comment type="caution">
    <text evidence="3">The sequence shown here is derived from an EMBL/GenBank/DDBJ whole genome shotgun (WGS) entry which is preliminary data.</text>
</comment>
<feature type="domain" description="ATP synthase F1 complex delta/epsilon subunit N-terminal" evidence="2">
    <location>
        <begin position="3"/>
        <end position="86"/>
    </location>
</feature>
<accession>A0ABU5L709</accession>
<dbReference type="EMBL" id="JARGYT010000009">
    <property type="protein sequence ID" value="MDZ5761909.1"/>
    <property type="molecule type" value="Genomic_DNA"/>
</dbReference>
<gene>
    <name evidence="3" type="ORF">Cyrtocomes_00269</name>
</gene>
<dbReference type="Gene3D" id="2.60.15.10">
    <property type="entry name" value="F0F1 ATP synthase delta/epsilon subunit, N-terminal"/>
    <property type="match status" value="1"/>
</dbReference>